<comment type="caution">
    <text evidence="3">The sequence shown here is derived from an EMBL/GenBank/DDBJ whole genome shotgun (WGS) entry which is preliminary data.</text>
</comment>
<feature type="coiled-coil region" evidence="1">
    <location>
        <begin position="305"/>
        <end position="353"/>
    </location>
</feature>
<reference evidence="3 4" key="1">
    <citation type="journal article" date="2021" name="Nat. Plants">
        <title>The Taxus genome provides insights into paclitaxel biosynthesis.</title>
        <authorList>
            <person name="Xiong X."/>
            <person name="Gou J."/>
            <person name="Liao Q."/>
            <person name="Li Y."/>
            <person name="Zhou Q."/>
            <person name="Bi G."/>
            <person name="Li C."/>
            <person name="Du R."/>
            <person name="Wang X."/>
            <person name="Sun T."/>
            <person name="Guo L."/>
            <person name="Liang H."/>
            <person name="Lu P."/>
            <person name="Wu Y."/>
            <person name="Zhang Z."/>
            <person name="Ro D.K."/>
            <person name="Shang Y."/>
            <person name="Huang S."/>
            <person name="Yan J."/>
        </authorList>
    </citation>
    <scope>NUCLEOTIDE SEQUENCE [LARGE SCALE GENOMIC DNA]</scope>
    <source>
        <strain evidence="3">Ta-2019</strain>
    </source>
</reference>
<organism evidence="3 4">
    <name type="scientific">Taxus chinensis</name>
    <name type="common">Chinese yew</name>
    <name type="synonym">Taxus wallichiana var. chinensis</name>
    <dbReference type="NCBI Taxonomy" id="29808"/>
    <lineage>
        <taxon>Eukaryota</taxon>
        <taxon>Viridiplantae</taxon>
        <taxon>Streptophyta</taxon>
        <taxon>Embryophyta</taxon>
        <taxon>Tracheophyta</taxon>
        <taxon>Spermatophyta</taxon>
        <taxon>Pinopsida</taxon>
        <taxon>Pinidae</taxon>
        <taxon>Conifers II</taxon>
        <taxon>Cupressales</taxon>
        <taxon>Taxaceae</taxon>
        <taxon>Taxus</taxon>
    </lineage>
</organism>
<evidence type="ECO:0000313" key="4">
    <source>
        <dbReference type="Proteomes" id="UP000824469"/>
    </source>
</evidence>
<evidence type="ECO:0000256" key="2">
    <source>
        <dbReference type="SAM" id="MobiDB-lite"/>
    </source>
</evidence>
<keyword evidence="4" id="KW-1185">Reference proteome</keyword>
<evidence type="ECO:0000256" key="1">
    <source>
        <dbReference type="SAM" id="Coils"/>
    </source>
</evidence>
<dbReference type="EMBL" id="JAHRHJ020000010">
    <property type="protein sequence ID" value="KAH9298386.1"/>
    <property type="molecule type" value="Genomic_DNA"/>
</dbReference>
<dbReference type="AlphaFoldDB" id="A0AA38CBA0"/>
<feature type="non-terminal residue" evidence="3">
    <location>
        <position position="358"/>
    </location>
</feature>
<protein>
    <submittedName>
        <fullName evidence="3">Uncharacterized protein</fullName>
    </submittedName>
</protein>
<gene>
    <name evidence="3" type="ORF">KI387_030068</name>
</gene>
<sequence>EVSIRDITVVSELRSFQPRVFMEEGNKGFLFYQSRKKADQLREEDNVANKDPQEANIDKLTMGIEREDDEQVGEVKGMVETYFSRKHDNSQLVGLFITTINKEPKDESLMHEPREEREIMEHESQEESSDFGTPPLGQQGHDEEYGKLGAYLRRIVARFMKVANTSLRSKEVECNQLKTKLGSLKVEHEQLIDKMRKFEKGHEKSDQVKKNANMKSFKNKRSLYTKEDCSPSEVSDNNVSDDDDCVNQIVNEVLFIAREAGCSKEEEFMLNEDISADSDEEEAEVNLEAEWMSALEESKLQRRKNQQLRSVVKDYEGQINLFEERLSNNTKEYEEIIEQVEIVTASLKDKEEECSKYE</sequence>
<feature type="compositionally biased region" description="Basic and acidic residues" evidence="2">
    <location>
        <begin position="104"/>
        <end position="125"/>
    </location>
</feature>
<evidence type="ECO:0000313" key="3">
    <source>
        <dbReference type="EMBL" id="KAH9298386.1"/>
    </source>
</evidence>
<keyword evidence="1" id="KW-0175">Coiled coil</keyword>
<name>A0AA38CBA0_TAXCH</name>
<dbReference type="Proteomes" id="UP000824469">
    <property type="component" value="Unassembled WGS sequence"/>
</dbReference>
<proteinExistence type="predicted"/>
<accession>A0AA38CBA0</accession>
<feature type="region of interest" description="Disordered" evidence="2">
    <location>
        <begin position="104"/>
        <end position="140"/>
    </location>
</feature>
<feature type="coiled-coil region" evidence="1">
    <location>
        <begin position="167"/>
        <end position="194"/>
    </location>
</feature>